<reference evidence="2 3" key="1">
    <citation type="journal article" date="2020" name="IScience">
        <title>Genome Sequencing of the Endangered Kingdonia uniflora (Circaeasteraceae, Ranunculales) Reveals Potential Mechanisms of Evolutionary Specialization.</title>
        <authorList>
            <person name="Sun Y."/>
            <person name="Deng T."/>
            <person name="Zhang A."/>
            <person name="Moore M.J."/>
            <person name="Landis J.B."/>
            <person name="Lin N."/>
            <person name="Zhang H."/>
            <person name="Zhang X."/>
            <person name="Huang J."/>
            <person name="Zhang X."/>
            <person name="Sun H."/>
            <person name="Wang H."/>
        </authorList>
    </citation>
    <scope>NUCLEOTIDE SEQUENCE [LARGE SCALE GENOMIC DNA]</scope>
    <source>
        <strain evidence="2">TB1705</strain>
        <tissue evidence="2">Leaf</tissue>
    </source>
</reference>
<dbReference type="EMBL" id="JACGCM010002827">
    <property type="protein sequence ID" value="KAF6134697.1"/>
    <property type="molecule type" value="Genomic_DNA"/>
</dbReference>
<gene>
    <name evidence="2" type="ORF">GIB67_002098</name>
</gene>
<proteinExistence type="predicted"/>
<dbReference type="OrthoDB" id="784473at2759"/>
<dbReference type="GO" id="GO:0010078">
    <property type="term" value="P:maintenance of root meristem identity"/>
    <property type="evidence" value="ECO:0007669"/>
    <property type="project" value="TreeGrafter"/>
</dbReference>
<feature type="domain" description="Oberon coiled-coil region" evidence="1">
    <location>
        <begin position="233"/>
        <end position="275"/>
    </location>
</feature>
<dbReference type="GO" id="GO:0005634">
    <property type="term" value="C:nucleus"/>
    <property type="evidence" value="ECO:0007669"/>
    <property type="project" value="TreeGrafter"/>
</dbReference>
<dbReference type="Proteomes" id="UP000541444">
    <property type="component" value="Unassembled WGS sequence"/>
</dbReference>
<evidence type="ECO:0000313" key="2">
    <source>
        <dbReference type="EMBL" id="KAF6134697.1"/>
    </source>
</evidence>
<organism evidence="2 3">
    <name type="scientific">Kingdonia uniflora</name>
    <dbReference type="NCBI Taxonomy" id="39325"/>
    <lineage>
        <taxon>Eukaryota</taxon>
        <taxon>Viridiplantae</taxon>
        <taxon>Streptophyta</taxon>
        <taxon>Embryophyta</taxon>
        <taxon>Tracheophyta</taxon>
        <taxon>Spermatophyta</taxon>
        <taxon>Magnoliopsida</taxon>
        <taxon>Ranunculales</taxon>
        <taxon>Circaeasteraceae</taxon>
        <taxon>Kingdonia</taxon>
    </lineage>
</organism>
<dbReference type="InterPro" id="IPR032535">
    <property type="entry name" value="Oberon_CC"/>
</dbReference>
<dbReference type="PANTHER" id="PTHR21736:SF20">
    <property type="entry name" value="PROTEIN OBERON 4"/>
    <property type="match status" value="1"/>
</dbReference>
<keyword evidence="3" id="KW-1185">Reference proteome</keyword>
<dbReference type="InterPro" id="IPR004082">
    <property type="entry name" value="OBERON"/>
</dbReference>
<dbReference type="GO" id="GO:0010468">
    <property type="term" value="P:regulation of gene expression"/>
    <property type="evidence" value="ECO:0007669"/>
    <property type="project" value="TreeGrafter"/>
</dbReference>
<evidence type="ECO:0000313" key="3">
    <source>
        <dbReference type="Proteomes" id="UP000541444"/>
    </source>
</evidence>
<comment type="caution">
    <text evidence="2">The sequence shown here is derived from an EMBL/GenBank/DDBJ whole genome shotgun (WGS) entry which is preliminary data.</text>
</comment>
<accession>A0A7J7KWI1</accession>
<dbReference type="AlphaFoldDB" id="A0A7J7KWI1"/>
<name>A0A7J7KWI1_9MAGN</name>
<dbReference type="GO" id="GO:0010492">
    <property type="term" value="P:maintenance of shoot apical meristem identity"/>
    <property type="evidence" value="ECO:0007669"/>
    <property type="project" value="TreeGrafter"/>
</dbReference>
<dbReference type="PANTHER" id="PTHR21736">
    <property type="entry name" value="VERNALIZATION-INSENSITIVE PROTEIN 3"/>
    <property type="match status" value="1"/>
</dbReference>
<sequence>MLLQVPNRNCEYYLGDRCWRQLTGTVGIPLDPPLSMLPHLSPTDLQEMRQASFIDREQFVIGEERENYASYWAGQTEEVGHLLTDSQRMGNMDLFGSTILRAESTRDAQRIQELTDKNATLRRYIDSVDEQLYSHNLHLRRGRDVRVVPLPLRGGARMRQGNRGPAAKVRSASTIYGEQVEELSNKNPSEANIGIARPVQEAMWLISVSTASHRGNSSTSPRFNWDQIGKCSSNPEIQNNVKMKLTVDELESIVRIKQAEAKMFQTRADDTRREV</sequence>
<dbReference type="Pfam" id="PF16312">
    <property type="entry name" value="Oberon_cc"/>
    <property type="match status" value="1"/>
</dbReference>
<dbReference type="GO" id="GO:0010071">
    <property type="term" value="P:root meristem specification"/>
    <property type="evidence" value="ECO:0007669"/>
    <property type="project" value="TreeGrafter"/>
</dbReference>
<protein>
    <recommendedName>
        <fullName evidence="1">Oberon coiled-coil region domain-containing protein</fullName>
    </recommendedName>
</protein>
<evidence type="ECO:0000259" key="1">
    <source>
        <dbReference type="Pfam" id="PF16312"/>
    </source>
</evidence>